<feature type="signal peptide" evidence="1">
    <location>
        <begin position="1"/>
        <end position="21"/>
    </location>
</feature>
<keyword evidence="1" id="KW-0732">Signal</keyword>
<reference evidence="2 3" key="1">
    <citation type="journal article" date="2013" name="Nature">
        <title>Insights into bilaterian evolution from three spiralian genomes.</title>
        <authorList>
            <person name="Simakov O."/>
            <person name="Marletaz F."/>
            <person name="Cho S.J."/>
            <person name="Edsinger-Gonzales E."/>
            <person name="Havlak P."/>
            <person name="Hellsten U."/>
            <person name="Kuo D.H."/>
            <person name="Larsson T."/>
            <person name="Lv J."/>
            <person name="Arendt D."/>
            <person name="Savage R."/>
            <person name="Osoegawa K."/>
            <person name="de Jong P."/>
            <person name="Grimwood J."/>
            <person name="Chapman J.A."/>
            <person name="Shapiro H."/>
            <person name="Aerts A."/>
            <person name="Otillar R.P."/>
            <person name="Terry A.Y."/>
            <person name="Boore J.L."/>
            <person name="Grigoriev I.V."/>
            <person name="Lindberg D.R."/>
            <person name="Seaver E.C."/>
            <person name="Weisblat D.A."/>
            <person name="Putnam N.H."/>
            <person name="Rokhsar D.S."/>
        </authorList>
    </citation>
    <scope>NUCLEOTIDE SEQUENCE [LARGE SCALE GENOMIC DNA]</scope>
</reference>
<dbReference type="GeneID" id="20250362"/>
<dbReference type="PROSITE" id="PS51257">
    <property type="entry name" value="PROKAR_LIPOPROTEIN"/>
    <property type="match status" value="1"/>
</dbReference>
<dbReference type="Gene3D" id="2.170.130.30">
    <property type="match status" value="1"/>
</dbReference>
<evidence type="ECO:0000313" key="3">
    <source>
        <dbReference type="Proteomes" id="UP000030746"/>
    </source>
</evidence>
<feature type="chain" id="PRO_5004715095" description="DUF4430 domain-containing protein" evidence="1">
    <location>
        <begin position="22"/>
        <end position="152"/>
    </location>
</feature>
<dbReference type="CTD" id="20250362"/>
<name>V3YVY2_LOTGI</name>
<evidence type="ECO:0008006" key="4">
    <source>
        <dbReference type="Google" id="ProtNLM"/>
    </source>
</evidence>
<dbReference type="Proteomes" id="UP000030746">
    <property type="component" value="Unassembled WGS sequence"/>
</dbReference>
<proteinExistence type="predicted"/>
<dbReference type="RefSeq" id="XP_009067189.1">
    <property type="nucleotide sequence ID" value="XM_009068941.1"/>
</dbReference>
<dbReference type="OrthoDB" id="6084164at2759"/>
<dbReference type="OMA" id="ISHHIPN"/>
<organism evidence="2 3">
    <name type="scientific">Lottia gigantea</name>
    <name type="common">Giant owl limpet</name>
    <dbReference type="NCBI Taxonomy" id="225164"/>
    <lineage>
        <taxon>Eukaryota</taxon>
        <taxon>Metazoa</taxon>
        <taxon>Spiralia</taxon>
        <taxon>Lophotrochozoa</taxon>
        <taxon>Mollusca</taxon>
        <taxon>Gastropoda</taxon>
        <taxon>Patellogastropoda</taxon>
        <taxon>Lottioidea</taxon>
        <taxon>Lottiidae</taxon>
        <taxon>Lottia</taxon>
    </lineage>
</organism>
<dbReference type="AlphaFoldDB" id="V3YVY2"/>
<evidence type="ECO:0000313" key="2">
    <source>
        <dbReference type="EMBL" id="ESO82163.1"/>
    </source>
</evidence>
<dbReference type="HOGENOM" id="CLU_1724391_0_0_1"/>
<evidence type="ECO:0000256" key="1">
    <source>
        <dbReference type="SAM" id="SignalP"/>
    </source>
</evidence>
<protein>
    <recommendedName>
        <fullName evidence="4">DUF4430 domain-containing protein</fullName>
    </recommendedName>
</protein>
<dbReference type="KEGG" id="lgi:LOTGIDRAFT_237143"/>
<dbReference type="EMBL" id="KB204017">
    <property type="protein sequence ID" value="ESO82163.1"/>
    <property type="molecule type" value="Genomic_DNA"/>
</dbReference>
<accession>V3YVY2</accession>
<dbReference type="PANTHER" id="PTHR10559:SF18">
    <property type="entry name" value="TRANSCOBALAMIN II"/>
    <property type="match status" value="1"/>
</dbReference>
<dbReference type="PANTHER" id="PTHR10559">
    <property type="entry name" value="TRANSCOBALAMIN-1/GASTRIC INTRINSIC FACTOR"/>
    <property type="match status" value="1"/>
</dbReference>
<gene>
    <name evidence="2" type="ORF">LOTGIDRAFT_237143</name>
</gene>
<keyword evidence="3" id="KW-1185">Reference proteome</keyword>
<dbReference type="InterPro" id="IPR051588">
    <property type="entry name" value="Cobalamin_Transport"/>
</dbReference>
<sequence>MEIVLKHVCLLALCCIFAVAGCNRGKSKDDSHIARPSDCESFEKIDVHLTIQNKIQPEYFEYNVTLHDVPKHQLIRHLELAAEKDKHFKFSSTYFPGMGYFINSINGLAGKWDPDQTFWEILNSDFAQVDEGASYIPNHEEFVVFNFTKSSH</sequence>